<evidence type="ECO:0000313" key="1">
    <source>
        <dbReference type="EMBL" id="WHF52463.1"/>
    </source>
</evidence>
<accession>A0ABY8RH09</accession>
<reference evidence="1 2" key="1">
    <citation type="submission" date="2023-05" db="EMBL/GenBank/DDBJ databases">
        <title>Genomic insight into Chryseobacterium sp. wdc7 isolated forest soil (Gotjawal).</title>
        <authorList>
            <person name="Park S.-J."/>
        </authorList>
    </citation>
    <scope>NUCLEOTIDE SEQUENCE [LARGE SCALE GENOMIC DNA]</scope>
    <source>
        <strain evidence="2">wdc7</strain>
    </source>
</reference>
<sequence length="82" mass="9371">MTAGTTFAFANNKTNSLDTVSDMVAISVAEVSINQNKEVNDEVCTHTNTWWEYEYYTSYDMYGNAYNGVRMFLVMESVYYGC</sequence>
<proteinExistence type="predicted"/>
<organism evidence="1 2">
    <name type="scientific">Chryseobacterium gotjawalense</name>
    <dbReference type="NCBI Taxonomy" id="3042315"/>
    <lineage>
        <taxon>Bacteria</taxon>
        <taxon>Pseudomonadati</taxon>
        <taxon>Bacteroidota</taxon>
        <taxon>Flavobacteriia</taxon>
        <taxon>Flavobacteriales</taxon>
        <taxon>Weeksellaceae</taxon>
        <taxon>Chryseobacterium group</taxon>
        <taxon>Chryseobacterium</taxon>
    </lineage>
</organism>
<evidence type="ECO:0000313" key="2">
    <source>
        <dbReference type="Proteomes" id="UP001241656"/>
    </source>
</evidence>
<keyword evidence="2" id="KW-1185">Reference proteome</keyword>
<dbReference type="Proteomes" id="UP001241656">
    <property type="component" value="Chromosome"/>
</dbReference>
<protein>
    <submittedName>
        <fullName evidence="1">Uncharacterized protein</fullName>
    </submittedName>
</protein>
<dbReference type="RefSeq" id="WP_282905755.1">
    <property type="nucleotide sequence ID" value="NZ_CP124855.1"/>
</dbReference>
<gene>
    <name evidence="1" type="ORF">QGN23_04075</name>
</gene>
<name>A0ABY8RH09_9FLAO</name>
<dbReference type="EMBL" id="CP124855">
    <property type="protein sequence ID" value="WHF52463.1"/>
    <property type="molecule type" value="Genomic_DNA"/>
</dbReference>